<keyword evidence="3" id="KW-1185">Reference proteome</keyword>
<name>L9X7J2_9EURY</name>
<accession>L9X7J2</accession>
<comment type="caution">
    <text evidence="2">The sequence shown here is derived from an EMBL/GenBank/DDBJ whole genome shotgun (WGS) entry which is preliminary data.</text>
</comment>
<evidence type="ECO:0000313" key="2">
    <source>
        <dbReference type="EMBL" id="ELY57695.1"/>
    </source>
</evidence>
<dbReference type="STRING" id="1227499.C493_07384"/>
<sequence length="82" mass="9263">MVRLPADTCPNGALARSVEFALRGRFNRASDFEQQRGGIRCSTGRTDDLARVAPTEDRDPFAADQRRDLTPRVMFRSNSHVR</sequence>
<evidence type="ECO:0000313" key="3">
    <source>
        <dbReference type="Proteomes" id="UP000011602"/>
    </source>
</evidence>
<dbReference type="AlphaFoldDB" id="L9X7J2"/>
<organism evidence="2 3">
    <name type="scientific">Natronolimnohabitans innermongolicus JCM 12255</name>
    <dbReference type="NCBI Taxonomy" id="1227499"/>
    <lineage>
        <taxon>Archaea</taxon>
        <taxon>Methanobacteriati</taxon>
        <taxon>Methanobacteriota</taxon>
        <taxon>Stenosarchaea group</taxon>
        <taxon>Halobacteria</taxon>
        <taxon>Halobacteriales</taxon>
        <taxon>Natrialbaceae</taxon>
        <taxon>Natronolimnohabitans</taxon>
    </lineage>
</organism>
<dbReference type="EMBL" id="AOHZ01000040">
    <property type="protein sequence ID" value="ELY57695.1"/>
    <property type="molecule type" value="Genomic_DNA"/>
</dbReference>
<reference evidence="2 3" key="1">
    <citation type="journal article" date="2014" name="PLoS Genet.">
        <title>Phylogenetically driven sequencing of extremely halophilic archaea reveals strategies for static and dynamic osmo-response.</title>
        <authorList>
            <person name="Becker E.A."/>
            <person name="Seitzer P.M."/>
            <person name="Tritt A."/>
            <person name="Larsen D."/>
            <person name="Krusor M."/>
            <person name="Yao A.I."/>
            <person name="Wu D."/>
            <person name="Madern D."/>
            <person name="Eisen J.A."/>
            <person name="Darling A.E."/>
            <person name="Facciotti M.T."/>
        </authorList>
    </citation>
    <scope>NUCLEOTIDE SEQUENCE [LARGE SCALE GENOMIC DNA]</scope>
    <source>
        <strain evidence="2 3">JCM 12255</strain>
    </source>
</reference>
<protein>
    <submittedName>
        <fullName evidence="2">Uncharacterized protein</fullName>
    </submittedName>
</protein>
<proteinExistence type="predicted"/>
<gene>
    <name evidence="2" type="ORF">C493_07384</name>
</gene>
<evidence type="ECO:0000256" key="1">
    <source>
        <dbReference type="SAM" id="MobiDB-lite"/>
    </source>
</evidence>
<dbReference type="Proteomes" id="UP000011602">
    <property type="component" value="Unassembled WGS sequence"/>
</dbReference>
<feature type="region of interest" description="Disordered" evidence="1">
    <location>
        <begin position="55"/>
        <end position="82"/>
    </location>
</feature>
<feature type="compositionally biased region" description="Basic and acidic residues" evidence="1">
    <location>
        <begin position="55"/>
        <end position="70"/>
    </location>
</feature>